<dbReference type="AlphaFoldDB" id="A0A085WMQ3"/>
<comment type="caution">
    <text evidence="1">The sequence shown here is derived from an EMBL/GenBank/DDBJ whole genome shotgun (WGS) entry which is preliminary data.</text>
</comment>
<dbReference type="STRING" id="394096.DB31_6868"/>
<organism evidence="1 2">
    <name type="scientific">Hyalangium minutum</name>
    <dbReference type="NCBI Taxonomy" id="394096"/>
    <lineage>
        <taxon>Bacteria</taxon>
        <taxon>Pseudomonadati</taxon>
        <taxon>Myxococcota</taxon>
        <taxon>Myxococcia</taxon>
        <taxon>Myxococcales</taxon>
        <taxon>Cystobacterineae</taxon>
        <taxon>Archangiaceae</taxon>
        <taxon>Hyalangium</taxon>
    </lineage>
</organism>
<name>A0A085WMQ3_9BACT</name>
<accession>A0A085WMQ3</accession>
<protein>
    <recommendedName>
        <fullName evidence="3">TIGR02646 family protein</fullName>
    </recommendedName>
</protein>
<dbReference type="EMBL" id="JMCB01000005">
    <property type="protein sequence ID" value="KFE68966.1"/>
    <property type="molecule type" value="Genomic_DNA"/>
</dbReference>
<dbReference type="PATRIC" id="fig|394096.3.peg.2912"/>
<dbReference type="Proteomes" id="UP000028725">
    <property type="component" value="Unassembled WGS sequence"/>
</dbReference>
<evidence type="ECO:0008006" key="3">
    <source>
        <dbReference type="Google" id="ProtNLM"/>
    </source>
</evidence>
<dbReference type="RefSeq" id="WP_052419953.1">
    <property type="nucleotide sequence ID" value="NZ_JMCB01000005.1"/>
</dbReference>
<dbReference type="OrthoDB" id="9816185at2"/>
<evidence type="ECO:0000313" key="1">
    <source>
        <dbReference type="EMBL" id="KFE68966.1"/>
    </source>
</evidence>
<proteinExistence type="predicted"/>
<gene>
    <name evidence="1" type="ORF">DB31_6868</name>
</gene>
<evidence type="ECO:0000313" key="2">
    <source>
        <dbReference type="Proteomes" id="UP000028725"/>
    </source>
</evidence>
<dbReference type="Gene3D" id="1.10.30.50">
    <property type="match status" value="1"/>
</dbReference>
<reference evidence="1 2" key="1">
    <citation type="submission" date="2014-04" db="EMBL/GenBank/DDBJ databases">
        <title>Genome assembly of Hyalangium minutum DSM 14724.</title>
        <authorList>
            <person name="Sharma G."/>
            <person name="Subramanian S."/>
        </authorList>
    </citation>
    <scope>NUCLEOTIDE SEQUENCE [LARGE SCALE GENOMIC DNA]</scope>
    <source>
        <strain evidence="1 2">DSM 14724</strain>
    </source>
</reference>
<sequence>MIRVRKPAEPPQILRTQGVQARRAFSTAYSRAARSYERGTRSFESDSDLYGHETVKQALIQAQHGKCAFCESRFTHIDFGDVEHFRPKAGWRQEEGEPLHRPGYYWLAYEWANLFVSCTLCNQQFKRNLFPLGTPAKRARSHKNDVTEEDPLLLDPAADDPEASISFREEVPYAVGGNARGETTLRILGLRREPLAEQRRDRLGYVKALRSLVLMGGPEAAKAQDLLQRMQQDSAQYAAMTRAFLRGS</sequence>
<keyword evidence="2" id="KW-1185">Reference proteome</keyword>